<comment type="caution">
    <text evidence="1">The sequence shown here is derived from an EMBL/GenBank/DDBJ whole genome shotgun (WGS) entry which is preliminary data.</text>
</comment>
<dbReference type="AlphaFoldDB" id="A0A4Q0VV64"/>
<keyword evidence="2" id="KW-1185">Reference proteome</keyword>
<proteinExistence type="predicted"/>
<gene>
    <name evidence="1" type="ORF">DS745_11160</name>
</gene>
<dbReference type="OrthoDB" id="2989168at2"/>
<sequence length="243" mass="28847">MGIFQEELIRTLHNVFYKYLERKEEKYLIRGERVRLVRGTITSVAHFFEDEIGRILYKVLAPDYSILVDYPISFPGKNNRITPDILIIRDKTIIMILELKIDLGYEQINWREKRAEVLSKISSFKNEMYYKEVINGKKESSKLSAIDNVPYGTIILSQKNGGIKSRDIINECVEKKCHSGEIVPYFHLLQDKSWHPNDFISTEQVDQYFNELINDYLDNEMQDAITQDWKRLENFLRKHLEFQ</sequence>
<dbReference type="Proteomes" id="UP000290649">
    <property type="component" value="Unassembled WGS sequence"/>
</dbReference>
<organism evidence="1 2">
    <name type="scientific">Anaerobacillus alkaliphilus</name>
    <dbReference type="NCBI Taxonomy" id="1548597"/>
    <lineage>
        <taxon>Bacteria</taxon>
        <taxon>Bacillati</taxon>
        <taxon>Bacillota</taxon>
        <taxon>Bacilli</taxon>
        <taxon>Bacillales</taxon>
        <taxon>Bacillaceae</taxon>
        <taxon>Anaerobacillus</taxon>
    </lineage>
</organism>
<accession>A0A4Q0VV64</accession>
<name>A0A4Q0VV64_9BACI</name>
<reference evidence="1 2" key="1">
    <citation type="journal article" date="2019" name="Int. J. Syst. Evol. Microbiol.">
        <title>Anaerobacillus alkaliphilus sp. nov., a novel alkaliphilic and moderately halophilic bacterium.</title>
        <authorList>
            <person name="Borsodi A.K."/>
            <person name="Aszalos J.M."/>
            <person name="Bihari P."/>
            <person name="Nagy I."/>
            <person name="Schumann P."/>
            <person name="Sproer C."/>
            <person name="Kovacs A.L."/>
            <person name="Boka K."/>
            <person name="Dobosy P."/>
            <person name="Ovari M."/>
            <person name="Szili-Kovacs T."/>
            <person name="Toth E."/>
        </authorList>
    </citation>
    <scope>NUCLEOTIDE SEQUENCE [LARGE SCALE GENOMIC DNA]</scope>
    <source>
        <strain evidence="1 2">B16-10</strain>
    </source>
</reference>
<dbReference type="RefSeq" id="WP_129078310.1">
    <property type="nucleotide sequence ID" value="NZ_QOUX01000037.1"/>
</dbReference>
<evidence type="ECO:0000313" key="2">
    <source>
        <dbReference type="Proteomes" id="UP000290649"/>
    </source>
</evidence>
<dbReference type="EMBL" id="QOUX01000037">
    <property type="protein sequence ID" value="RXJ00617.1"/>
    <property type="molecule type" value="Genomic_DNA"/>
</dbReference>
<evidence type="ECO:0000313" key="1">
    <source>
        <dbReference type="EMBL" id="RXJ00617.1"/>
    </source>
</evidence>
<protein>
    <submittedName>
        <fullName evidence="1">Uncharacterized protein</fullName>
    </submittedName>
</protein>